<dbReference type="CDD" id="cd00051">
    <property type="entry name" value="EFh"/>
    <property type="match status" value="2"/>
</dbReference>
<feature type="domain" description="EF-hand" evidence="5">
    <location>
        <begin position="246"/>
        <end position="281"/>
    </location>
</feature>
<dbReference type="Proteomes" id="UP001209570">
    <property type="component" value="Unassembled WGS sequence"/>
</dbReference>
<dbReference type="PANTHER" id="PTHR34524">
    <property type="entry name" value="CALCYPHOSIN"/>
    <property type="match status" value="1"/>
</dbReference>
<feature type="domain" description="EF-hand" evidence="5">
    <location>
        <begin position="111"/>
        <end position="146"/>
    </location>
</feature>
<sequence length="353" mass="39484">MVSPSKSRAGATSGLRGVVSRKGVSQRRGRADRKYEVPTEAERREIKRVTEHVRRSLAPFRERFSSGSAVPLASEAAIPAMSTIQAFVQRLDGDQDVLVSDFRKCLYALGVAADDAALLLDTLDLDGTGVISGAEFARLFFPVAGFSPKTQRQRQKETDASENNKTGNDRDGSMMSGKDAQRVREFHQRVIERVMVRYSSIKDAFRQCEGYSGAGGLMPVEEEPVTAEELESVLEIERQLAERILRNTRDLRAAFRKFDANGNGKLEYKEFLDELKKRLLESILSTHATVQSAFRKFDTNKQGSLDFEQFRLLAASYGLRDDEAEVLMTALDQDNSGFIDYEEFLSQLIVETG</sequence>
<organism evidence="6 7">
    <name type="scientific">Pythium insidiosum</name>
    <name type="common">Pythiosis disease agent</name>
    <dbReference type="NCBI Taxonomy" id="114742"/>
    <lineage>
        <taxon>Eukaryota</taxon>
        <taxon>Sar</taxon>
        <taxon>Stramenopiles</taxon>
        <taxon>Oomycota</taxon>
        <taxon>Peronosporomycetes</taxon>
        <taxon>Pythiales</taxon>
        <taxon>Pythiaceae</taxon>
        <taxon>Pythium</taxon>
    </lineage>
</organism>
<keyword evidence="1" id="KW-0479">Metal-binding</keyword>
<dbReference type="PROSITE" id="PS50222">
    <property type="entry name" value="EF_HAND_2"/>
    <property type="match status" value="3"/>
</dbReference>
<feature type="domain" description="EF-hand" evidence="5">
    <location>
        <begin position="285"/>
        <end position="320"/>
    </location>
</feature>
<evidence type="ECO:0000313" key="6">
    <source>
        <dbReference type="EMBL" id="KAJ0409482.1"/>
    </source>
</evidence>
<evidence type="ECO:0000256" key="1">
    <source>
        <dbReference type="ARBA" id="ARBA00022723"/>
    </source>
</evidence>
<dbReference type="Pfam" id="PF13833">
    <property type="entry name" value="EF-hand_8"/>
    <property type="match status" value="1"/>
</dbReference>
<dbReference type="SUPFAM" id="SSF47473">
    <property type="entry name" value="EF-hand"/>
    <property type="match status" value="2"/>
</dbReference>
<dbReference type="InterPro" id="IPR051581">
    <property type="entry name" value="Ca-bind"/>
</dbReference>
<comment type="caution">
    <text evidence="6">The sequence shown here is derived from an EMBL/GenBank/DDBJ whole genome shotgun (WGS) entry which is preliminary data.</text>
</comment>
<gene>
    <name evidence="6" type="ORF">P43SY_002372</name>
</gene>
<evidence type="ECO:0000256" key="3">
    <source>
        <dbReference type="ARBA" id="ARBA00022837"/>
    </source>
</evidence>
<dbReference type="PROSITE" id="PS00018">
    <property type="entry name" value="EF_HAND_1"/>
    <property type="match status" value="3"/>
</dbReference>
<protein>
    <recommendedName>
        <fullName evidence="5">EF-hand domain-containing protein</fullName>
    </recommendedName>
</protein>
<dbReference type="Gene3D" id="1.10.238.10">
    <property type="entry name" value="EF-hand"/>
    <property type="match status" value="3"/>
</dbReference>
<dbReference type="GO" id="GO:0005509">
    <property type="term" value="F:calcium ion binding"/>
    <property type="evidence" value="ECO:0007669"/>
    <property type="project" value="InterPro"/>
</dbReference>
<name>A0AAD5LQB7_PYTIN</name>
<dbReference type="InterPro" id="IPR011992">
    <property type="entry name" value="EF-hand-dom_pair"/>
</dbReference>
<dbReference type="Pfam" id="PF13499">
    <property type="entry name" value="EF-hand_7"/>
    <property type="match status" value="1"/>
</dbReference>
<evidence type="ECO:0000259" key="5">
    <source>
        <dbReference type="PROSITE" id="PS50222"/>
    </source>
</evidence>
<evidence type="ECO:0000313" key="7">
    <source>
        <dbReference type="Proteomes" id="UP001209570"/>
    </source>
</evidence>
<evidence type="ECO:0000256" key="4">
    <source>
        <dbReference type="SAM" id="MobiDB-lite"/>
    </source>
</evidence>
<evidence type="ECO:0000256" key="2">
    <source>
        <dbReference type="ARBA" id="ARBA00022737"/>
    </source>
</evidence>
<reference evidence="6" key="1">
    <citation type="submission" date="2021-12" db="EMBL/GenBank/DDBJ databases">
        <title>Prjna785345.</title>
        <authorList>
            <person name="Rujirawat T."/>
            <person name="Krajaejun T."/>
        </authorList>
    </citation>
    <scope>NUCLEOTIDE SEQUENCE</scope>
    <source>
        <strain evidence="6">Pi057C3</strain>
    </source>
</reference>
<accession>A0AAD5LQB7</accession>
<dbReference type="PANTHER" id="PTHR34524:SF6">
    <property type="entry name" value="CALCYPHOSINE LIKE"/>
    <property type="match status" value="1"/>
</dbReference>
<dbReference type="EMBL" id="JAKCXM010000004">
    <property type="protein sequence ID" value="KAJ0409482.1"/>
    <property type="molecule type" value="Genomic_DNA"/>
</dbReference>
<dbReference type="AlphaFoldDB" id="A0AAD5LQB7"/>
<feature type="region of interest" description="Disordered" evidence="4">
    <location>
        <begin position="1"/>
        <end position="40"/>
    </location>
</feature>
<keyword evidence="2" id="KW-0677">Repeat</keyword>
<dbReference type="InterPro" id="IPR018247">
    <property type="entry name" value="EF_Hand_1_Ca_BS"/>
</dbReference>
<dbReference type="InterPro" id="IPR002048">
    <property type="entry name" value="EF_hand_dom"/>
</dbReference>
<dbReference type="Pfam" id="PF13202">
    <property type="entry name" value="EF-hand_5"/>
    <property type="match status" value="1"/>
</dbReference>
<dbReference type="SMART" id="SM00054">
    <property type="entry name" value="EFh"/>
    <property type="match status" value="4"/>
</dbReference>
<feature type="region of interest" description="Disordered" evidence="4">
    <location>
        <begin position="148"/>
        <end position="179"/>
    </location>
</feature>
<proteinExistence type="predicted"/>
<keyword evidence="3" id="KW-0106">Calcium</keyword>
<keyword evidence="7" id="KW-1185">Reference proteome</keyword>